<dbReference type="Proteomes" id="UP000317722">
    <property type="component" value="Unassembled WGS sequence"/>
</dbReference>
<evidence type="ECO:0000313" key="2">
    <source>
        <dbReference type="EMBL" id="TPG12887.1"/>
    </source>
</evidence>
<feature type="transmembrane region" description="Helical" evidence="1">
    <location>
        <begin position="249"/>
        <end position="267"/>
    </location>
</feature>
<gene>
    <name evidence="2" type="ORF">EAH86_19290</name>
</gene>
<protein>
    <submittedName>
        <fullName evidence="2">Uncharacterized protein</fullName>
    </submittedName>
</protein>
<keyword evidence="1" id="KW-1133">Transmembrane helix</keyword>
<organism evidence="2 3">
    <name type="scientific">Pedococcus bigeumensis</name>
    <dbReference type="NCBI Taxonomy" id="433644"/>
    <lineage>
        <taxon>Bacteria</taxon>
        <taxon>Bacillati</taxon>
        <taxon>Actinomycetota</taxon>
        <taxon>Actinomycetes</taxon>
        <taxon>Micrococcales</taxon>
        <taxon>Intrasporangiaceae</taxon>
        <taxon>Pedococcus</taxon>
    </lineage>
</organism>
<sequence>MSAPILERDDRVLATTRALSAFIAPFLLVAFVLLYGFPGETARLWAWPIQSQMTSMLLASAYLGGCFFFLRVLLVERRWAAVRAGFVSVALFATLLGVATVLHWDKFAHGKVTFWLWAGLYFTAPFLVVAAWLTNQRYAGRPAPDEPRLGRVARRFLAGAGGLAVLSGVAMFVAPARVFRVWPWPLTPLTCRVVGATFCLGAAGLVVLADHRWEAVRLMRQVQLVMFALIAVAAVRARHEFFTARPLTWVMAVGFVGLFALSAASAVRDVGREGTRGKHSLRPHSH</sequence>
<dbReference type="RefSeq" id="WP_140743778.1">
    <property type="nucleotide sequence ID" value="NZ_RCZM01000008.1"/>
</dbReference>
<feature type="transmembrane region" description="Helical" evidence="1">
    <location>
        <begin position="221"/>
        <end position="237"/>
    </location>
</feature>
<dbReference type="EMBL" id="RCZM01000008">
    <property type="protein sequence ID" value="TPG12887.1"/>
    <property type="molecule type" value="Genomic_DNA"/>
</dbReference>
<dbReference type="OrthoDB" id="3078421at2"/>
<name>A0A502CI73_9MICO</name>
<accession>A0A502CI73</accession>
<feature type="transmembrane region" description="Helical" evidence="1">
    <location>
        <begin position="55"/>
        <end position="74"/>
    </location>
</feature>
<feature type="transmembrane region" description="Helical" evidence="1">
    <location>
        <begin position="156"/>
        <end position="174"/>
    </location>
</feature>
<keyword evidence="1" id="KW-0812">Transmembrane</keyword>
<feature type="transmembrane region" description="Helical" evidence="1">
    <location>
        <begin position="81"/>
        <end position="102"/>
    </location>
</feature>
<keyword evidence="1" id="KW-0472">Membrane</keyword>
<reference evidence="2 3" key="1">
    <citation type="journal article" date="2019" name="Environ. Microbiol.">
        <title>Species interactions and distinct microbial communities in high Arctic permafrost affected cryosols are associated with the CH4 and CO2 gas fluxes.</title>
        <authorList>
            <person name="Altshuler I."/>
            <person name="Hamel J."/>
            <person name="Turney S."/>
            <person name="Magnuson E."/>
            <person name="Levesque R."/>
            <person name="Greer C."/>
            <person name="Whyte L.G."/>
        </authorList>
    </citation>
    <scope>NUCLEOTIDE SEQUENCE [LARGE SCALE GENOMIC DNA]</scope>
    <source>
        <strain evidence="2 3">S9.3A</strain>
    </source>
</reference>
<feature type="transmembrane region" description="Helical" evidence="1">
    <location>
        <begin position="12"/>
        <end position="35"/>
    </location>
</feature>
<keyword evidence="3" id="KW-1185">Reference proteome</keyword>
<evidence type="ECO:0000313" key="3">
    <source>
        <dbReference type="Proteomes" id="UP000317722"/>
    </source>
</evidence>
<comment type="caution">
    <text evidence="2">The sequence shown here is derived from an EMBL/GenBank/DDBJ whole genome shotgun (WGS) entry which is preliminary data.</text>
</comment>
<dbReference type="AlphaFoldDB" id="A0A502CI73"/>
<proteinExistence type="predicted"/>
<feature type="transmembrane region" description="Helical" evidence="1">
    <location>
        <begin position="186"/>
        <end position="209"/>
    </location>
</feature>
<evidence type="ECO:0000256" key="1">
    <source>
        <dbReference type="SAM" id="Phobius"/>
    </source>
</evidence>
<feature type="transmembrane region" description="Helical" evidence="1">
    <location>
        <begin position="114"/>
        <end position="135"/>
    </location>
</feature>